<dbReference type="Proteomes" id="UP001164705">
    <property type="component" value="Chromosome"/>
</dbReference>
<keyword evidence="2" id="KW-1185">Reference proteome</keyword>
<evidence type="ECO:0000313" key="1">
    <source>
        <dbReference type="EMBL" id="WAC01676.1"/>
    </source>
</evidence>
<dbReference type="EMBL" id="CP113088">
    <property type="protein sequence ID" value="WAC01676.1"/>
    <property type="molecule type" value="Genomic_DNA"/>
</dbReference>
<evidence type="ECO:0000313" key="2">
    <source>
        <dbReference type="Proteomes" id="UP001164705"/>
    </source>
</evidence>
<proteinExistence type="predicted"/>
<accession>A0A9E8MUK8</accession>
<reference evidence="1" key="1">
    <citation type="submission" date="2022-11" db="EMBL/GenBank/DDBJ databases">
        <title>Lacinutrix neustonica HL-RS19T sp. nov., isolated from the surface microlayer sample of brackish Lake Shihwa.</title>
        <authorList>
            <person name="Choi J.Y."/>
            <person name="Hwang C.Y."/>
        </authorList>
    </citation>
    <scope>NUCLEOTIDE SEQUENCE</scope>
    <source>
        <strain evidence="1">HL-RS19</strain>
    </source>
</reference>
<dbReference type="RefSeq" id="WP_267676274.1">
    <property type="nucleotide sequence ID" value="NZ_CP113088.1"/>
</dbReference>
<name>A0A9E8MUK8_9FLAO</name>
<gene>
    <name evidence="1" type="ORF">N7U66_17385</name>
</gene>
<organism evidence="1 2">
    <name type="scientific">Lacinutrix neustonica</name>
    <dbReference type="NCBI Taxonomy" id="2980107"/>
    <lineage>
        <taxon>Bacteria</taxon>
        <taxon>Pseudomonadati</taxon>
        <taxon>Bacteroidota</taxon>
        <taxon>Flavobacteriia</taxon>
        <taxon>Flavobacteriales</taxon>
        <taxon>Flavobacteriaceae</taxon>
        <taxon>Lacinutrix</taxon>
    </lineage>
</organism>
<sequence>MANCIKEYLANGLIVAEPINLDKNRMINDTSPFFVEFFNEFVEQNDWIDNRNLLDKYHVLAEDKEKISSNKFSRMMRALAAQKDLIYENRSSGGNYFFRLIPKS</sequence>
<dbReference type="KEGG" id="lnu:N7U66_17385"/>
<protein>
    <submittedName>
        <fullName evidence="1">Uncharacterized protein</fullName>
    </submittedName>
</protein>
<dbReference type="AlphaFoldDB" id="A0A9E8MUK8"/>